<dbReference type="Proteomes" id="UP000287394">
    <property type="component" value="Chromosome"/>
</dbReference>
<sequence>MSGAQTQSIASTQDEIIDELALFEDWTERYGFVIELGQALPALPEEFKTDANKVRGCQSQVWIHPTLANGVVTLQADSDAPTVRGLIAMLVRLYSGHTPEEIVAKNPDFIERSGLAENLSMVRVNGMRAADKQIKKYAQGFIDATA</sequence>
<gene>
    <name evidence="2" type="ORF">CCAX7_51910</name>
</gene>
<reference evidence="2 3" key="1">
    <citation type="journal article" date="2019" name="Int. J. Syst. Evol. Microbiol.">
        <title>Capsulimonas corticalis gen. nov., sp. nov., an aerobic capsulated bacterium, of a novel bacterial order, Capsulimonadales ord. nov., of the class Armatimonadia of the phylum Armatimonadetes.</title>
        <authorList>
            <person name="Li J."/>
            <person name="Kudo C."/>
            <person name="Tonouchi A."/>
        </authorList>
    </citation>
    <scope>NUCLEOTIDE SEQUENCE [LARGE SCALE GENOMIC DNA]</scope>
    <source>
        <strain evidence="2 3">AX-7</strain>
    </source>
</reference>
<proteinExistence type="inferred from homology"/>
<dbReference type="KEGG" id="ccot:CCAX7_51910"/>
<evidence type="ECO:0000313" key="3">
    <source>
        <dbReference type="Proteomes" id="UP000287394"/>
    </source>
</evidence>
<dbReference type="Pfam" id="PF02657">
    <property type="entry name" value="SufE"/>
    <property type="match status" value="1"/>
</dbReference>
<dbReference type="SUPFAM" id="SSF82649">
    <property type="entry name" value="SufE/NifU"/>
    <property type="match status" value="1"/>
</dbReference>
<evidence type="ECO:0000256" key="1">
    <source>
        <dbReference type="ARBA" id="ARBA00010282"/>
    </source>
</evidence>
<name>A0A402CP84_9BACT</name>
<keyword evidence="3" id="KW-1185">Reference proteome</keyword>
<dbReference type="EMBL" id="AP025739">
    <property type="protein sequence ID" value="BDI33140.1"/>
    <property type="molecule type" value="Genomic_DNA"/>
</dbReference>
<dbReference type="Gene3D" id="3.90.1010.10">
    <property type="match status" value="1"/>
</dbReference>
<protein>
    <submittedName>
        <fullName evidence="2">Fe-S metabolism protein SufE</fullName>
    </submittedName>
</protein>
<organism evidence="2 3">
    <name type="scientific">Capsulimonas corticalis</name>
    <dbReference type="NCBI Taxonomy" id="2219043"/>
    <lineage>
        <taxon>Bacteria</taxon>
        <taxon>Bacillati</taxon>
        <taxon>Armatimonadota</taxon>
        <taxon>Armatimonadia</taxon>
        <taxon>Capsulimonadales</taxon>
        <taxon>Capsulimonadaceae</taxon>
        <taxon>Capsulimonas</taxon>
    </lineage>
</organism>
<dbReference type="PANTHER" id="PTHR43597">
    <property type="entry name" value="SULFUR ACCEPTOR PROTEIN CSDE"/>
    <property type="match status" value="1"/>
</dbReference>
<dbReference type="InterPro" id="IPR003808">
    <property type="entry name" value="Fe-S_metab-assoc_dom"/>
</dbReference>
<dbReference type="AlphaFoldDB" id="A0A402CP84"/>
<evidence type="ECO:0000313" key="2">
    <source>
        <dbReference type="EMBL" id="BDI33140.1"/>
    </source>
</evidence>
<dbReference type="PANTHER" id="PTHR43597:SF5">
    <property type="entry name" value="SUFE-LIKE PROTEIN 2, CHLOROPLASTIC"/>
    <property type="match status" value="1"/>
</dbReference>
<accession>A0A402CP84</accession>
<comment type="similarity">
    <text evidence="1">Belongs to the SufE family.</text>
</comment>
<dbReference type="OrthoDB" id="9799320at2"/>
<dbReference type="RefSeq" id="WP_119319192.1">
    <property type="nucleotide sequence ID" value="NZ_AP025739.1"/>
</dbReference>